<dbReference type="PANTHER" id="PTHR47756">
    <property type="entry name" value="BLL6612 PROTEIN-RELATED"/>
    <property type="match status" value="1"/>
</dbReference>
<evidence type="ECO:0000259" key="1">
    <source>
        <dbReference type="Pfam" id="PF04542"/>
    </source>
</evidence>
<dbReference type="Pfam" id="PF20239">
    <property type="entry name" value="DUF6596"/>
    <property type="match status" value="1"/>
</dbReference>
<dbReference type="Pfam" id="PF04542">
    <property type="entry name" value="Sigma70_r2"/>
    <property type="match status" value="1"/>
</dbReference>
<proteinExistence type="predicted"/>
<sequence length="410" mass="43890">MTAPGPSSAIAVSRELDRVMRADRGRLLAILAAGLRDLGLAEEVLHDAAISALAHWGRSGLPASPQAWLLQVARRKAIDRLRAAGRDGRKAQALAALTADEAAPDARDIPDERLRLIFACCHPALEPKSRVALTLRTVCGLTTPEIARAFLDAEATMGQRISRAKAKIAAAGIPFAVPEPEHWPERLETVLTTIYLIFTTGYVAGPQEPRDLCLEAEYLIRLVDRLRPGEAEIEGALAMMLLTGARRAARIGPDGASLPPGDQDRRLWDAARIAEGRAVLARAMERRRPGPFQIKAAIADCQMADPGPDWPQIAALYGALLRHEPTPVIRLNAAVALAEAGEQAQGLAIVETLGDSLWDYQPWHAARAALLAATGAPEAAAAAYREAIARAATPAEAMFLQARLARLAPS</sequence>
<dbReference type="InterPro" id="IPR013324">
    <property type="entry name" value="RNA_pol_sigma_r3/r4-like"/>
</dbReference>
<dbReference type="GO" id="GO:0016987">
    <property type="term" value="F:sigma factor activity"/>
    <property type="evidence" value="ECO:0007669"/>
    <property type="project" value="InterPro"/>
</dbReference>
<dbReference type="OrthoDB" id="9780299at2"/>
<gene>
    <name evidence="4" type="ORF">C7455_107157</name>
</gene>
<dbReference type="Proteomes" id="UP000245708">
    <property type="component" value="Unassembled WGS sequence"/>
</dbReference>
<evidence type="ECO:0000259" key="2">
    <source>
        <dbReference type="Pfam" id="PF08281"/>
    </source>
</evidence>
<protein>
    <submittedName>
        <fullName evidence="4">RNA polymerase sigma-70 factor (ECF subfamily)</fullName>
    </submittedName>
</protein>
<dbReference type="InterPro" id="IPR013249">
    <property type="entry name" value="RNA_pol_sigma70_r4_t2"/>
</dbReference>
<dbReference type="Gene3D" id="1.10.1740.10">
    <property type="match status" value="1"/>
</dbReference>
<dbReference type="InterPro" id="IPR007627">
    <property type="entry name" value="RNA_pol_sigma70_r2"/>
</dbReference>
<evidence type="ECO:0000313" key="4">
    <source>
        <dbReference type="EMBL" id="PWK59612.1"/>
    </source>
</evidence>
<dbReference type="Gene3D" id="1.10.10.10">
    <property type="entry name" value="Winged helix-like DNA-binding domain superfamily/Winged helix DNA-binding domain"/>
    <property type="match status" value="1"/>
</dbReference>
<feature type="domain" description="RNA polymerase sigma factor 70 region 4 type 2" evidence="2">
    <location>
        <begin position="117"/>
        <end position="168"/>
    </location>
</feature>
<dbReference type="SUPFAM" id="SSF88659">
    <property type="entry name" value="Sigma3 and sigma4 domains of RNA polymerase sigma factors"/>
    <property type="match status" value="1"/>
</dbReference>
<evidence type="ECO:0000313" key="5">
    <source>
        <dbReference type="Proteomes" id="UP000245708"/>
    </source>
</evidence>
<dbReference type="PANTHER" id="PTHR47756:SF2">
    <property type="entry name" value="BLL6612 PROTEIN"/>
    <property type="match status" value="1"/>
</dbReference>
<name>A0A316GJM2_9RHOB</name>
<dbReference type="InterPro" id="IPR036388">
    <property type="entry name" value="WH-like_DNA-bd_sf"/>
</dbReference>
<feature type="domain" description="RNA polymerase sigma-70 region 2" evidence="1">
    <location>
        <begin position="23"/>
        <end position="86"/>
    </location>
</feature>
<comment type="caution">
    <text evidence="4">The sequence shown here is derived from an EMBL/GenBank/DDBJ whole genome shotgun (WGS) entry which is preliminary data.</text>
</comment>
<organism evidence="4 5">
    <name type="scientific">Roseicyclus mahoneyensis</name>
    <dbReference type="NCBI Taxonomy" id="164332"/>
    <lineage>
        <taxon>Bacteria</taxon>
        <taxon>Pseudomonadati</taxon>
        <taxon>Pseudomonadota</taxon>
        <taxon>Alphaproteobacteria</taxon>
        <taxon>Rhodobacterales</taxon>
        <taxon>Roseobacteraceae</taxon>
        <taxon>Roseicyclus</taxon>
    </lineage>
</organism>
<dbReference type="GO" id="GO:0006352">
    <property type="term" value="P:DNA-templated transcription initiation"/>
    <property type="evidence" value="ECO:0007669"/>
    <property type="project" value="InterPro"/>
</dbReference>
<feature type="domain" description="DUF6596" evidence="3">
    <location>
        <begin position="186"/>
        <end position="284"/>
    </location>
</feature>
<dbReference type="InterPro" id="IPR013325">
    <property type="entry name" value="RNA_pol_sigma_r2"/>
</dbReference>
<reference evidence="4 5" key="1">
    <citation type="submission" date="2018-05" db="EMBL/GenBank/DDBJ databases">
        <title>Genomic Encyclopedia of Type Strains, Phase IV (KMG-IV): sequencing the most valuable type-strain genomes for metagenomic binning, comparative biology and taxonomic classification.</title>
        <authorList>
            <person name="Goeker M."/>
        </authorList>
    </citation>
    <scope>NUCLEOTIDE SEQUENCE [LARGE SCALE GENOMIC DNA]</scope>
    <source>
        <strain evidence="4 5">DSM 16097</strain>
    </source>
</reference>
<dbReference type="EMBL" id="QGGW01000007">
    <property type="protein sequence ID" value="PWK59612.1"/>
    <property type="molecule type" value="Genomic_DNA"/>
</dbReference>
<dbReference type="GO" id="GO:0003677">
    <property type="term" value="F:DNA binding"/>
    <property type="evidence" value="ECO:0007669"/>
    <property type="project" value="InterPro"/>
</dbReference>
<keyword evidence="5" id="KW-1185">Reference proteome</keyword>
<evidence type="ECO:0000259" key="3">
    <source>
        <dbReference type="Pfam" id="PF20239"/>
    </source>
</evidence>
<dbReference type="Pfam" id="PF08281">
    <property type="entry name" value="Sigma70_r4_2"/>
    <property type="match status" value="1"/>
</dbReference>
<dbReference type="InterPro" id="IPR046531">
    <property type="entry name" value="DUF6596"/>
</dbReference>
<dbReference type="RefSeq" id="WP_109669417.1">
    <property type="nucleotide sequence ID" value="NZ_QGGW01000007.1"/>
</dbReference>
<accession>A0A316GJM2</accession>
<dbReference type="AlphaFoldDB" id="A0A316GJM2"/>
<dbReference type="SUPFAM" id="SSF88946">
    <property type="entry name" value="Sigma2 domain of RNA polymerase sigma factors"/>
    <property type="match status" value="1"/>
</dbReference>